<organism evidence="2 3">
    <name type="scientific">Hyaloperonospora brassicae</name>
    <name type="common">Brassica downy mildew</name>
    <name type="synonym">Peronospora brassicae</name>
    <dbReference type="NCBI Taxonomy" id="162125"/>
    <lineage>
        <taxon>Eukaryota</taxon>
        <taxon>Sar</taxon>
        <taxon>Stramenopiles</taxon>
        <taxon>Oomycota</taxon>
        <taxon>Peronosporomycetes</taxon>
        <taxon>Peronosporales</taxon>
        <taxon>Peronosporaceae</taxon>
        <taxon>Hyaloperonospora</taxon>
    </lineage>
</organism>
<dbReference type="EMBL" id="CANTFL010000498">
    <property type="protein sequence ID" value="CAI5723693.1"/>
    <property type="molecule type" value="Genomic_DNA"/>
</dbReference>
<protein>
    <recommendedName>
        <fullName evidence="4">RxLR effector candidate protein</fullName>
    </recommendedName>
</protein>
<evidence type="ECO:0000256" key="1">
    <source>
        <dbReference type="SAM" id="SignalP"/>
    </source>
</evidence>
<feature type="signal peptide" evidence="1">
    <location>
        <begin position="1"/>
        <end position="16"/>
    </location>
</feature>
<feature type="chain" id="PRO_5043336974" description="RxLR effector candidate protein" evidence="1">
    <location>
        <begin position="17"/>
        <end position="254"/>
    </location>
</feature>
<reference evidence="2" key="1">
    <citation type="submission" date="2022-12" db="EMBL/GenBank/DDBJ databases">
        <authorList>
            <person name="Webb A."/>
        </authorList>
    </citation>
    <scope>NUCLEOTIDE SEQUENCE</scope>
    <source>
        <strain evidence="2">Hp1</strain>
    </source>
</reference>
<evidence type="ECO:0000313" key="3">
    <source>
        <dbReference type="Proteomes" id="UP001162031"/>
    </source>
</evidence>
<accession>A0AAV0TL51</accession>
<evidence type="ECO:0008006" key="4">
    <source>
        <dbReference type="Google" id="ProtNLM"/>
    </source>
</evidence>
<keyword evidence="3" id="KW-1185">Reference proteome</keyword>
<sequence length="254" mass="28242">MRSFYLCAFILGGVLSVLTGLGSTAIQIDVSTSEAKKTEHESAKGLRGDLISGSELQENRQLSVKGSVDRAVSVLRTGLVIAADHVGEVLRSSKPKQLALEATRSELFHPTPLIHTAVRRRRFFSNDAIEKAFIVHAVNSFSLGYMRLALRVLAQTLEPEAYTAIYTDLLLHYFENDLAILILRAKGTSPPNTHIDMVEAAQFGAWFERNLKPIHVEHGLDNLPGMVPVREHEAERIADSYKQYIRRVHAESLS</sequence>
<dbReference type="AlphaFoldDB" id="A0AAV0TL51"/>
<dbReference type="Proteomes" id="UP001162031">
    <property type="component" value="Unassembled WGS sequence"/>
</dbReference>
<gene>
    <name evidence="2" type="ORF">HBR001_LOCUS3176</name>
</gene>
<comment type="caution">
    <text evidence="2">The sequence shown here is derived from an EMBL/GenBank/DDBJ whole genome shotgun (WGS) entry which is preliminary data.</text>
</comment>
<keyword evidence="1" id="KW-0732">Signal</keyword>
<proteinExistence type="predicted"/>
<evidence type="ECO:0000313" key="2">
    <source>
        <dbReference type="EMBL" id="CAI5723693.1"/>
    </source>
</evidence>
<name>A0AAV0TL51_HYABA</name>